<dbReference type="InterPro" id="IPR051918">
    <property type="entry name" value="STPP_CPPED1"/>
</dbReference>
<dbReference type="GO" id="GO:0016787">
    <property type="term" value="F:hydrolase activity"/>
    <property type="evidence" value="ECO:0007669"/>
    <property type="project" value="InterPro"/>
</dbReference>
<sequence length="265" mass="30189">MTDIHITPERNATEGFSQAIDTINSLTPDFVLTGGDNIMDALGQTYEASDSLYKLYENTVAKVKAPVYNTMGNHEVFGLYENSGVSPSHEEYGKQLYQNRLAKRYYSFDYKNWHFVVLDGIGFTNDRHYYGHVDEEQLEWLKNDLKTAGDKPIAVSIHIPLLSIGSQIMQGPTEGMSEGSIVTNANQVREILEQHNTKLVLQGHLHFLEDIEYNGIHYITGGAVSSQWWQGQRFGMEEGFLKIDVKGENFSWEYIDYGWDVKETN</sequence>
<accession>A0A0D8J9Z0</accession>
<dbReference type="InterPro" id="IPR004843">
    <property type="entry name" value="Calcineurin-like_PHP"/>
</dbReference>
<protein>
    <recommendedName>
        <fullName evidence="1">Calcineurin-like phosphoesterase domain-containing protein</fullName>
    </recommendedName>
</protein>
<dbReference type="Pfam" id="PF00149">
    <property type="entry name" value="Metallophos"/>
    <property type="match status" value="1"/>
</dbReference>
<reference evidence="2 3" key="1">
    <citation type="submission" date="2014-09" db="EMBL/GenBank/DDBJ databases">
        <title>Draft Genome Sequence of Draconibacterium sp. JN14CK-3.</title>
        <authorList>
            <person name="Dong C."/>
            <person name="Lai Q."/>
            <person name="Shao Z."/>
        </authorList>
    </citation>
    <scope>NUCLEOTIDE SEQUENCE [LARGE SCALE GENOMIC DNA]</scope>
    <source>
        <strain evidence="2 3">JN14CK-3</strain>
    </source>
</reference>
<proteinExistence type="predicted"/>
<dbReference type="InterPro" id="IPR029052">
    <property type="entry name" value="Metallo-depent_PP-like"/>
</dbReference>
<dbReference type="STRING" id="1544798.LH29_12020"/>
<dbReference type="EMBL" id="JRHC01000002">
    <property type="protein sequence ID" value="KJF43800.1"/>
    <property type="molecule type" value="Genomic_DNA"/>
</dbReference>
<name>A0A0D8J9Z0_9BACT</name>
<evidence type="ECO:0000259" key="1">
    <source>
        <dbReference type="Pfam" id="PF00149"/>
    </source>
</evidence>
<feature type="domain" description="Calcineurin-like phosphoesterase" evidence="1">
    <location>
        <begin position="2"/>
        <end position="206"/>
    </location>
</feature>
<dbReference type="PANTHER" id="PTHR43143:SF1">
    <property type="entry name" value="SERINE_THREONINE-PROTEIN PHOSPHATASE CPPED1"/>
    <property type="match status" value="1"/>
</dbReference>
<gene>
    <name evidence="2" type="ORF">LH29_12020</name>
</gene>
<dbReference type="Proteomes" id="UP000032544">
    <property type="component" value="Unassembled WGS sequence"/>
</dbReference>
<keyword evidence="3" id="KW-1185">Reference proteome</keyword>
<comment type="caution">
    <text evidence="2">The sequence shown here is derived from an EMBL/GenBank/DDBJ whole genome shotgun (WGS) entry which is preliminary data.</text>
</comment>
<evidence type="ECO:0000313" key="3">
    <source>
        <dbReference type="Proteomes" id="UP000032544"/>
    </source>
</evidence>
<evidence type="ECO:0000313" key="2">
    <source>
        <dbReference type="EMBL" id="KJF43800.1"/>
    </source>
</evidence>
<organism evidence="2 3">
    <name type="scientific">Draconibacterium sediminis</name>
    <dbReference type="NCBI Taxonomy" id="1544798"/>
    <lineage>
        <taxon>Bacteria</taxon>
        <taxon>Pseudomonadati</taxon>
        <taxon>Bacteroidota</taxon>
        <taxon>Bacteroidia</taxon>
        <taxon>Marinilabiliales</taxon>
        <taxon>Prolixibacteraceae</taxon>
        <taxon>Draconibacterium</taxon>
    </lineage>
</organism>
<dbReference type="AlphaFoldDB" id="A0A0D8J9Z0"/>
<dbReference type="Gene3D" id="3.60.21.10">
    <property type="match status" value="1"/>
</dbReference>
<dbReference type="PANTHER" id="PTHR43143">
    <property type="entry name" value="METALLOPHOSPHOESTERASE, CALCINEURIN SUPERFAMILY"/>
    <property type="match status" value="1"/>
</dbReference>
<dbReference type="SUPFAM" id="SSF56300">
    <property type="entry name" value="Metallo-dependent phosphatases"/>
    <property type="match status" value="1"/>
</dbReference>